<proteinExistence type="predicted"/>
<dbReference type="Pfam" id="PF11751">
    <property type="entry name" value="PorP_SprF"/>
    <property type="match status" value="1"/>
</dbReference>
<dbReference type="PROSITE" id="PS51257">
    <property type="entry name" value="PROKAR_LIPOPROTEIN"/>
    <property type="match status" value="1"/>
</dbReference>
<sequence>MKSLQNFVLSGILILSCFIGHAQSDPKLTNYIFTPLTFNPAYAGSFEGYSASALYTSQWVGFDGAPETLYLSAHSKIGDSNVGLGLDIVSDKVGATKENRALGNFAYHLRLNRTWRLSSGIKVGYANYAIDYRQLSIENPQEFNPSLGDVSNHSFVFGAGFYLHTEDFFVGLSVPNFLTTQYVDEFRNTLASSTPNLFGNIGFQFELDRDVVLQPTALVRVIEGAPISTLYSLNFHWEEKFYANVNFEYDVSVGGFVGFRISDQFMAGYAYDATMGKYSRFNGGIHSLVLTLRAKERYRRGRCGCYTY</sequence>
<dbReference type="RefSeq" id="WP_188459321.1">
    <property type="nucleotide sequence ID" value="NZ_BMGM01000011.1"/>
</dbReference>
<feature type="signal peptide" evidence="1">
    <location>
        <begin position="1"/>
        <end position="22"/>
    </location>
</feature>
<organism evidence="2 3">
    <name type="scientific">Psychroflexus planctonicus</name>
    <dbReference type="NCBI Taxonomy" id="1526575"/>
    <lineage>
        <taxon>Bacteria</taxon>
        <taxon>Pseudomonadati</taxon>
        <taxon>Bacteroidota</taxon>
        <taxon>Flavobacteriia</taxon>
        <taxon>Flavobacteriales</taxon>
        <taxon>Flavobacteriaceae</taxon>
        <taxon>Psychroflexus</taxon>
    </lineage>
</organism>
<keyword evidence="1" id="KW-0732">Signal</keyword>
<reference evidence="3" key="1">
    <citation type="journal article" date="2019" name="Int. J. Syst. Evol. Microbiol.">
        <title>The Global Catalogue of Microorganisms (GCM) 10K type strain sequencing project: providing services to taxonomists for standard genome sequencing and annotation.</title>
        <authorList>
            <consortium name="The Broad Institute Genomics Platform"/>
            <consortium name="The Broad Institute Genome Sequencing Center for Infectious Disease"/>
            <person name="Wu L."/>
            <person name="Ma J."/>
        </authorList>
    </citation>
    <scope>NUCLEOTIDE SEQUENCE [LARGE SCALE GENOMIC DNA]</scope>
    <source>
        <strain evidence="3">CGMCC 1.12931</strain>
    </source>
</reference>
<accession>A0ABQ1SJ78</accession>
<name>A0ABQ1SJ78_9FLAO</name>
<keyword evidence="3" id="KW-1185">Reference proteome</keyword>
<evidence type="ECO:0000256" key="1">
    <source>
        <dbReference type="SAM" id="SignalP"/>
    </source>
</evidence>
<evidence type="ECO:0000313" key="3">
    <source>
        <dbReference type="Proteomes" id="UP000599179"/>
    </source>
</evidence>
<comment type="caution">
    <text evidence="2">The sequence shown here is derived from an EMBL/GenBank/DDBJ whole genome shotgun (WGS) entry which is preliminary data.</text>
</comment>
<dbReference type="EMBL" id="BMGM01000011">
    <property type="protein sequence ID" value="GGE42758.1"/>
    <property type="molecule type" value="Genomic_DNA"/>
</dbReference>
<dbReference type="Proteomes" id="UP000599179">
    <property type="component" value="Unassembled WGS sequence"/>
</dbReference>
<feature type="chain" id="PRO_5045402029" evidence="1">
    <location>
        <begin position="23"/>
        <end position="308"/>
    </location>
</feature>
<protein>
    <submittedName>
        <fullName evidence="2">Membrane protein</fullName>
    </submittedName>
</protein>
<gene>
    <name evidence="2" type="primary">porP</name>
    <name evidence="2" type="ORF">GCM10010832_23350</name>
</gene>
<evidence type="ECO:0000313" key="2">
    <source>
        <dbReference type="EMBL" id="GGE42758.1"/>
    </source>
</evidence>
<dbReference type="NCBIfam" id="TIGR03519">
    <property type="entry name" value="T9SS_PorP_fam"/>
    <property type="match status" value="1"/>
</dbReference>
<dbReference type="InterPro" id="IPR019861">
    <property type="entry name" value="PorP/SprF_Bacteroidetes"/>
</dbReference>